<dbReference type="AlphaFoldDB" id="A0A9N9JU53"/>
<evidence type="ECO:0000313" key="2">
    <source>
        <dbReference type="Proteomes" id="UP000789405"/>
    </source>
</evidence>
<evidence type="ECO:0000313" key="1">
    <source>
        <dbReference type="EMBL" id="CAG8797424.1"/>
    </source>
</evidence>
<gene>
    <name evidence="1" type="ORF">DERYTH_LOCUS22674</name>
</gene>
<comment type="caution">
    <text evidence="1">The sequence shown here is derived from an EMBL/GenBank/DDBJ whole genome shotgun (WGS) entry which is preliminary data.</text>
</comment>
<feature type="non-terminal residue" evidence="1">
    <location>
        <position position="43"/>
    </location>
</feature>
<dbReference type="EMBL" id="CAJVPY010032130">
    <property type="protein sequence ID" value="CAG8797424.1"/>
    <property type="molecule type" value="Genomic_DNA"/>
</dbReference>
<name>A0A9N9JU53_9GLOM</name>
<sequence>QGCAGNFHGQIGEASLEPNATSNEEYIPFIKCFIQKSGYQIAC</sequence>
<reference evidence="1" key="1">
    <citation type="submission" date="2021-06" db="EMBL/GenBank/DDBJ databases">
        <authorList>
            <person name="Kallberg Y."/>
            <person name="Tangrot J."/>
            <person name="Rosling A."/>
        </authorList>
    </citation>
    <scope>NUCLEOTIDE SEQUENCE</scope>
    <source>
        <strain evidence="1">MA453B</strain>
    </source>
</reference>
<accession>A0A9N9JU53</accession>
<protein>
    <submittedName>
        <fullName evidence="1">9347_t:CDS:1</fullName>
    </submittedName>
</protein>
<keyword evidence="2" id="KW-1185">Reference proteome</keyword>
<dbReference type="Proteomes" id="UP000789405">
    <property type="component" value="Unassembled WGS sequence"/>
</dbReference>
<proteinExistence type="predicted"/>
<feature type="non-terminal residue" evidence="1">
    <location>
        <position position="1"/>
    </location>
</feature>
<organism evidence="1 2">
    <name type="scientific">Dentiscutata erythropus</name>
    <dbReference type="NCBI Taxonomy" id="1348616"/>
    <lineage>
        <taxon>Eukaryota</taxon>
        <taxon>Fungi</taxon>
        <taxon>Fungi incertae sedis</taxon>
        <taxon>Mucoromycota</taxon>
        <taxon>Glomeromycotina</taxon>
        <taxon>Glomeromycetes</taxon>
        <taxon>Diversisporales</taxon>
        <taxon>Gigasporaceae</taxon>
        <taxon>Dentiscutata</taxon>
    </lineage>
</organism>